<reference evidence="2 3" key="1">
    <citation type="journal article" date="2018" name="J. Microbiol.">
        <title>Baekduia soli gen. nov., sp. nov., a novel bacterium isolated from the soil of Baekdu Mountain and proposal of a novel family name, Baekduiaceae fam. nov.</title>
        <authorList>
            <person name="An D.S."/>
            <person name="Siddiqi M.Z."/>
            <person name="Kim K.H."/>
            <person name="Yu H.S."/>
            <person name="Im W.T."/>
        </authorList>
    </citation>
    <scope>NUCLEOTIDE SEQUENCE [LARGE SCALE GENOMIC DNA]</scope>
    <source>
        <strain evidence="2 3">BR7-21</strain>
    </source>
</reference>
<dbReference type="AlphaFoldDB" id="A0A5B8U9V7"/>
<proteinExistence type="predicted"/>
<dbReference type="SUPFAM" id="SSF46785">
    <property type="entry name" value="Winged helix' DNA-binding domain"/>
    <property type="match status" value="1"/>
</dbReference>
<name>A0A5B8U9V7_9ACTN</name>
<evidence type="ECO:0000313" key="2">
    <source>
        <dbReference type="EMBL" id="QEC49452.1"/>
    </source>
</evidence>
<evidence type="ECO:0000256" key="1">
    <source>
        <dbReference type="SAM" id="MobiDB-lite"/>
    </source>
</evidence>
<protein>
    <recommendedName>
        <fullName evidence="4">MarR family transcriptional regulator</fullName>
    </recommendedName>
</protein>
<accession>A0A5B8U9V7</accession>
<evidence type="ECO:0000313" key="3">
    <source>
        <dbReference type="Proteomes" id="UP000321805"/>
    </source>
</evidence>
<dbReference type="RefSeq" id="WP_146921813.1">
    <property type="nucleotide sequence ID" value="NZ_CP042430.1"/>
</dbReference>
<feature type="region of interest" description="Disordered" evidence="1">
    <location>
        <begin position="62"/>
        <end position="101"/>
    </location>
</feature>
<dbReference type="Gene3D" id="1.10.10.10">
    <property type="entry name" value="Winged helix-like DNA-binding domain superfamily/Winged helix DNA-binding domain"/>
    <property type="match status" value="1"/>
</dbReference>
<dbReference type="Proteomes" id="UP000321805">
    <property type="component" value="Chromosome"/>
</dbReference>
<sequence>MQATGVSAKQLTDELMAFLTTTIKSAQGEVFRLVGELDLSMTQLKMLFALDAAEQELTPSELATAVGLSPRPPAGRSTRSPARASCPGARTTPTGASSAWP</sequence>
<dbReference type="KEGG" id="bsol:FSW04_19015"/>
<organism evidence="2 3">
    <name type="scientific">Baekduia soli</name>
    <dbReference type="NCBI Taxonomy" id="496014"/>
    <lineage>
        <taxon>Bacteria</taxon>
        <taxon>Bacillati</taxon>
        <taxon>Actinomycetota</taxon>
        <taxon>Thermoleophilia</taxon>
        <taxon>Solirubrobacterales</taxon>
        <taxon>Baekduiaceae</taxon>
        <taxon>Baekduia</taxon>
    </lineage>
</organism>
<dbReference type="InterPro" id="IPR036390">
    <property type="entry name" value="WH_DNA-bd_sf"/>
</dbReference>
<gene>
    <name evidence="2" type="ORF">FSW04_19015</name>
</gene>
<feature type="compositionally biased region" description="Polar residues" evidence="1">
    <location>
        <begin position="91"/>
        <end position="101"/>
    </location>
</feature>
<dbReference type="EMBL" id="CP042430">
    <property type="protein sequence ID" value="QEC49452.1"/>
    <property type="molecule type" value="Genomic_DNA"/>
</dbReference>
<dbReference type="OrthoDB" id="122135at2"/>
<keyword evidence="3" id="KW-1185">Reference proteome</keyword>
<evidence type="ECO:0008006" key="4">
    <source>
        <dbReference type="Google" id="ProtNLM"/>
    </source>
</evidence>
<dbReference type="InterPro" id="IPR036388">
    <property type="entry name" value="WH-like_DNA-bd_sf"/>
</dbReference>